<organism evidence="9 10">
    <name type="scientific">Vespula vulgaris</name>
    <name type="common">Yellow jacket</name>
    <name type="synonym">Wasp</name>
    <dbReference type="NCBI Taxonomy" id="7454"/>
    <lineage>
        <taxon>Eukaryota</taxon>
        <taxon>Metazoa</taxon>
        <taxon>Ecdysozoa</taxon>
        <taxon>Arthropoda</taxon>
        <taxon>Hexapoda</taxon>
        <taxon>Insecta</taxon>
        <taxon>Pterygota</taxon>
        <taxon>Neoptera</taxon>
        <taxon>Endopterygota</taxon>
        <taxon>Hymenoptera</taxon>
        <taxon>Apocrita</taxon>
        <taxon>Aculeata</taxon>
        <taxon>Vespoidea</taxon>
        <taxon>Vespidae</taxon>
        <taxon>Vespinae</taxon>
        <taxon>Vespula</taxon>
    </lineage>
</organism>
<dbReference type="AlphaFoldDB" id="A0A834NKM1"/>
<dbReference type="GO" id="GO:0016020">
    <property type="term" value="C:membrane"/>
    <property type="evidence" value="ECO:0007669"/>
    <property type="project" value="UniProtKB-SubCell"/>
</dbReference>
<evidence type="ECO:0000256" key="2">
    <source>
        <dbReference type="ARBA" id="ARBA00006315"/>
    </source>
</evidence>
<proteinExistence type="inferred from homology"/>
<dbReference type="NCBIfam" id="TIGR04336">
    <property type="entry name" value="AmmeMemoSam_B"/>
    <property type="match status" value="1"/>
</dbReference>
<comment type="similarity">
    <text evidence="2">Belongs to the MEMO1 family.</text>
</comment>
<keyword evidence="10" id="KW-1185">Reference proteome</keyword>
<accession>A0A834NKM1</accession>
<dbReference type="Gene3D" id="3.40.830.10">
    <property type="entry name" value="LigB-like"/>
    <property type="match status" value="1"/>
</dbReference>
<feature type="transmembrane region" description="Helical" evidence="7">
    <location>
        <begin position="477"/>
        <end position="494"/>
    </location>
</feature>
<keyword evidence="5 7" id="KW-0472">Membrane</keyword>
<name>A0A834NKM1_VESVU</name>
<evidence type="ECO:0000256" key="6">
    <source>
        <dbReference type="SAM" id="MobiDB-lite"/>
    </source>
</evidence>
<comment type="caution">
    <text evidence="9">The sequence shown here is derived from an EMBL/GenBank/DDBJ whole genome shotgun (WGS) entry which is preliminary data.</text>
</comment>
<reference evidence="9" key="1">
    <citation type="journal article" date="2020" name="G3 (Bethesda)">
        <title>High-Quality Assemblies for Three Invasive Social Wasps from the &lt;i&gt;Vespula&lt;/i&gt; Genus.</title>
        <authorList>
            <person name="Harrop T.W.R."/>
            <person name="Guhlin J."/>
            <person name="McLaughlin G.M."/>
            <person name="Permina E."/>
            <person name="Stockwell P."/>
            <person name="Gilligan J."/>
            <person name="Le Lec M.F."/>
            <person name="Gruber M.A.M."/>
            <person name="Quinn O."/>
            <person name="Lovegrove M."/>
            <person name="Duncan E.J."/>
            <person name="Remnant E.J."/>
            <person name="Van Eeckhoven J."/>
            <person name="Graham B."/>
            <person name="Knapp R.A."/>
            <person name="Langford K.W."/>
            <person name="Kronenberg Z."/>
            <person name="Press M.O."/>
            <person name="Eacker S.M."/>
            <person name="Wilson-Rankin E.E."/>
            <person name="Purcell J."/>
            <person name="Lester P.J."/>
            <person name="Dearden P.K."/>
        </authorList>
    </citation>
    <scope>NUCLEOTIDE SEQUENCE</scope>
    <source>
        <strain evidence="9">Marl-1</strain>
    </source>
</reference>
<evidence type="ECO:0000256" key="4">
    <source>
        <dbReference type="ARBA" id="ARBA00022989"/>
    </source>
</evidence>
<feature type="transmembrane region" description="Helical" evidence="7">
    <location>
        <begin position="165"/>
        <end position="186"/>
    </location>
</feature>
<dbReference type="Pfam" id="PF01490">
    <property type="entry name" value="Aa_trans"/>
    <property type="match status" value="2"/>
</dbReference>
<feature type="transmembrane region" description="Helical" evidence="7">
    <location>
        <begin position="627"/>
        <end position="648"/>
    </location>
</feature>
<feature type="transmembrane region" description="Helical" evidence="7">
    <location>
        <begin position="450"/>
        <end position="465"/>
    </location>
</feature>
<dbReference type="InterPro" id="IPR013057">
    <property type="entry name" value="AA_transpt_TM"/>
</dbReference>
<dbReference type="PANTHER" id="PTHR11060:SF0">
    <property type="entry name" value="PROTEIN MEMO1"/>
    <property type="match status" value="1"/>
</dbReference>
<feature type="transmembrane region" description="Helical" evidence="7">
    <location>
        <begin position="514"/>
        <end position="532"/>
    </location>
</feature>
<dbReference type="HAMAP" id="MF_00055">
    <property type="entry name" value="MEMO1"/>
    <property type="match status" value="1"/>
</dbReference>
<feature type="domain" description="Amino acid transporter transmembrane" evidence="8">
    <location>
        <begin position="557"/>
        <end position="687"/>
    </location>
</feature>
<dbReference type="Proteomes" id="UP000614350">
    <property type="component" value="Unassembled WGS sequence"/>
</dbReference>
<evidence type="ECO:0000256" key="5">
    <source>
        <dbReference type="ARBA" id="ARBA00023136"/>
    </source>
</evidence>
<evidence type="ECO:0000256" key="7">
    <source>
        <dbReference type="SAM" id="Phobius"/>
    </source>
</evidence>
<evidence type="ECO:0000313" key="10">
    <source>
        <dbReference type="Proteomes" id="UP000614350"/>
    </source>
</evidence>
<evidence type="ECO:0000313" key="9">
    <source>
        <dbReference type="EMBL" id="KAF7411289.1"/>
    </source>
</evidence>
<dbReference type="PANTHER" id="PTHR11060">
    <property type="entry name" value="PROTEIN MEMO1"/>
    <property type="match status" value="1"/>
</dbReference>
<feature type="transmembrane region" description="Helical" evidence="7">
    <location>
        <begin position="602"/>
        <end position="621"/>
    </location>
</feature>
<feature type="transmembrane region" description="Helical" evidence="7">
    <location>
        <begin position="101"/>
        <end position="123"/>
    </location>
</feature>
<evidence type="ECO:0000256" key="1">
    <source>
        <dbReference type="ARBA" id="ARBA00004370"/>
    </source>
</evidence>
<feature type="region of interest" description="Disordered" evidence="6">
    <location>
        <begin position="1"/>
        <end position="34"/>
    </location>
</feature>
<dbReference type="CDD" id="cd07361">
    <property type="entry name" value="MEMO_like"/>
    <property type="match status" value="1"/>
</dbReference>
<evidence type="ECO:0000256" key="3">
    <source>
        <dbReference type="ARBA" id="ARBA00022692"/>
    </source>
</evidence>
<keyword evidence="3 7" id="KW-0812">Transmembrane</keyword>
<comment type="subcellular location">
    <subcellularLocation>
        <location evidence="1">Membrane</location>
    </subcellularLocation>
</comment>
<feature type="transmembrane region" description="Helical" evidence="7">
    <location>
        <begin position="544"/>
        <end position="566"/>
    </location>
</feature>
<evidence type="ECO:0000259" key="8">
    <source>
        <dbReference type="Pfam" id="PF01490"/>
    </source>
</evidence>
<dbReference type="EMBL" id="JACSEA010000001">
    <property type="protein sequence ID" value="KAF7411289.1"/>
    <property type="molecule type" value="Genomic_DNA"/>
</dbReference>
<dbReference type="InterPro" id="IPR002737">
    <property type="entry name" value="MEMO1_fam"/>
</dbReference>
<keyword evidence="4 7" id="KW-1133">Transmembrane helix</keyword>
<dbReference type="Pfam" id="PF01875">
    <property type="entry name" value="Memo"/>
    <property type="match status" value="1"/>
</dbReference>
<feature type="domain" description="Amino acid transporter transmembrane" evidence="8">
    <location>
        <begin position="70"/>
        <end position="192"/>
    </location>
</feature>
<sequence>MSHDNLGFTASTDALEPKGWHSNPVPMQHKPAQKNNRSSIYTLELEEKKKGIQEYDDDYEPYDHRTVAHPTTSVETLFHLLKGSLGTGILAMPMAFHNSGYVLGMIATIIIGLLCTYCMRILVTSMYVLCKRKKVASMTYPATIEAALEEGPACLRRFSKLSIHVTNTFLLIYQLGSCCVYVVFIANNLRRVKFLRVIENGIDTARRERLFKPNIDMALIRRATHAGSWYSDSGSELNKQLEGWLGAADLSHGPARAIIAPHAGYSYCGGCAGFAYRQISPVVVRKIFILGPSHYVRLPGCALSSASIYRTPLYDLHIDQQVRRELEETGQFEWMDLNTDEEEHSIEMQLPFLAKIMEGFKDSFTIIPILVGSLTPEREALYGRLLAPYLADPQTLFVVSSDFCHWGQRFRYTYYDRSCGPIHRSIQNLDKMAFDSFLPDHIRIHMTDKIYMLLILLPLIFINWIKNLKFLVPCSKVATTATFVSFGIILYYIFKDPLSFDDREPVGKIENFPLYFGTVLFALEAIGVIMPLENEMKTPRHFTAPCGILNIGMGIIALAKCVQILLALAIYFTQPIQCYVAIDIVWNEYLSPRLEKNSYRKLWEYFVRTGLVLITALLAIAVPSLEYFISLFGALCLSALGLGFPAIIQLCTCWKEADRSTKAFMLMKNLIIVVIGVIGLVVGTYTSLREIFEKVILKSTN</sequence>
<gene>
    <name evidence="9" type="ORF">HZH66_000185</name>
</gene>
<feature type="transmembrane region" description="Helical" evidence="7">
    <location>
        <begin position="669"/>
        <end position="688"/>
    </location>
</feature>
<protein>
    <recommendedName>
        <fullName evidence="8">Amino acid transporter transmembrane domain-containing protein</fullName>
    </recommendedName>
</protein>